<feature type="transmembrane region" description="Helical" evidence="6">
    <location>
        <begin position="20"/>
        <end position="38"/>
    </location>
</feature>
<evidence type="ECO:0000259" key="7">
    <source>
        <dbReference type="PROSITE" id="PS50835"/>
    </source>
</evidence>
<feature type="compositionally biased region" description="Basic residues" evidence="5">
    <location>
        <begin position="390"/>
        <end position="407"/>
    </location>
</feature>
<evidence type="ECO:0000313" key="8">
    <source>
        <dbReference type="EMBL" id="QHX41541.1"/>
    </source>
</evidence>
<dbReference type="InterPro" id="IPR013783">
    <property type="entry name" value="Ig-like_fold"/>
</dbReference>
<dbReference type="PANTHER" id="PTHR12231">
    <property type="entry name" value="CTX-RELATED TYPE I TRANSMEMBRANE PROTEIN"/>
    <property type="match status" value="1"/>
</dbReference>
<evidence type="ECO:0000256" key="5">
    <source>
        <dbReference type="SAM" id="MobiDB-lite"/>
    </source>
</evidence>
<dbReference type="SMART" id="SM00409">
    <property type="entry name" value="IG"/>
    <property type="match status" value="3"/>
</dbReference>
<dbReference type="Gene3D" id="2.60.40.10">
    <property type="entry name" value="Immunoglobulins"/>
    <property type="match status" value="3"/>
</dbReference>
<dbReference type="AlphaFoldDB" id="A0A6C0PN58"/>
<feature type="domain" description="Ig-like" evidence="7">
    <location>
        <begin position="55"/>
        <end position="146"/>
    </location>
</feature>
<evidence type="ECO:0000256" key="2">
    <source>
        <dbReference type="ARBA" id="ARBA00022737"/>
    </source>
</evidence>
<sequence length="473" mass="53015">MTPMAKMILSSYNMIHQTRYILFIYILIGFTSGSGGTFNEHFGTIPRTGVKKQEPIFHLPVMNVTYVAGTTAILPCSVEHLGGYSIVWANPKAITVTLQDRRITDDSRISVERPTTTSWNLHIREVEPSDGGIYSCHINTSPVKVKRIDLIVQVPPKIIDHLSSVDANVREGETVSLVCNVTGIPQPTVTWYRQKRHEGGVKEPCWYGTKSAVTAPSTHTRVQYLRSSSTYSQLTEVGPPGEVLIIHNVTRYCDDIYTCEASNGVPPNSYRKIAVKVLFLPDVRLPIKRMGQIRGKETILDCMITAVPLGGMSWERNGITLKKSWKYRIEPYDESGNSYTLSIRIIDLNKDDFGEYTCVASNILGEDQETMILYDATAEKEQISSPRGGYVKHNHDKKKNSTIRKNGKSNYPPRTDIRSDIPTPPDDTRSPHRLGGTLFPPNIGSGECRLEWNGRLSLSLVSLFIALLCFYME</sequence>
<dbReference type="PANTHER" id="PTHR12231:SF253">
    <property type="entry name" value="DPR-INTERACTING PROTEIN ETA, ISOFORM B-RELATED"/>
    <property type="match status" value="1"/>
</dbReference>
<evidence type="ECO:0000256" key="6">
    <source>
        <dbReference type="SAM" id="Phobius"/>
    </source>
</evidence>
<accession>A0A6C0PN58</accession>
<dbReference type="InterPro" id="IPR007110">
    <property type="entry name" value="Ig-like_dom"/>
</dbReference>
<dbReference type="InterPro" id="IPR051170">
    <property type="entry name" value="Neural/epithelial_adhesion"/>
</dbReference>
<dbReference type="InterPro" id="IPR013106">
    <property type="entry name" value="Ig_V-set"/>
</dbReference>
<dbReference type="Pfam" id="PF13927">
    <property type="entry name" value="Ig_3"/>
    <property type="match status" value="1"/>
</dbReference>
<dbReference type="InterPro" id="IPR003599">
    <property type="entry name" value="Ig_sub"/>
</dbReference>
<feature type="region of interest" description="Disordered" evidence="5">
    <location>
        <begin position="384"/>
        <end position="438"/>
    </location>
</feature>
<dbReference type="InterPro" id="IPR036179">
    <property type="entry name" value="Ig-like_dom_sf"/>
</dbReference>
<reference evidence="8" key="1">
    <citation type="submission" date="2019-06" db="EMBL/GenBank/DDBJ databases">
        <title>Sensory nociceptive neurons and pathways in the arm of the cephalopod Octopus vulgaris.</title>
        <authorList>
            <person name="Imperadore P."/>
            <person name="Di Cristina G."/>
            <person name="Fiorito G."/>
        </authorList>
    </citation>
    <scope>NUCLEOTIDE SEQUENCE</scope>
</reference>
<organism evidence="8">
    <name type="scientific">Octopus vulgaris</name>
    <name type="common">Common octopus</name>
    <dbReference type="NCBI Taxonomy" id="6645"/>
    <lineage>
        <taxon>Eukaryota</taxon>
        <taxon>Metazoa</taxon>
        <taxon>Spiralia</taxon>
        <taxon>Lophotrochozoa</taxon>
        <taxon>Mollusca</taxon>
        <taxon>Cephalopoda</taxon>
        <taxon>Coleoidea</taxon>
        <taxon>Octopodiformes</taxon>
        <taxon>Octopoda</taxon>
        <taxon>Incirrata</taxon>
        <taxon>Octopodidae</taxon>
        <taxon>Octopus</taxon>
    </lineage>
</organism>
<keyword evidence="6" id="KW-0472">Membrane</keyword>
<dbReference type="Pfam" id="PF07679">
    <property type="entry name" value="I-set"/>
    <property type="match status" value="1"/>
</dbReference>
<keyword evidence="1" id="KW-0732">Signal</keyword>
<evidence type="ECO:0000256" key="1">
    <source>
        <dbReference type="ARBA" id="ARBA00022729"/>
    </source>
</evidence>
<evidence type="ECO:0000256" key="4">
    <source>
        <dbReference type="ARBA" id="ARBA00023319"/>
    </source>
</evidence>
<keyword evidence="6" id="KW-0812">Transmembrane</keyword>
<keyword evidence="2" id="KW-0677">Repeat</keyword>
<dbReference type="SMART" id="SM00408">
    <property type="entry name" value="IGc2"/>
    <property type="match status" value="3"/>
</dbReference>
<protein>
    <submittedName>
        <fullName evidence="8">Opioid-binding protein/cell adhesion molecule-like protein isoform X1</fullName>
    </submittedName>
</protein>
<dbReference type="SUPFAM" id="SSF48726">
    <property type="entry name" value="Immunoglobulin"/>
    <property type="match status" value="3"/>
</dbReference>
<keyword evidence="6" id="KW-1133">Transmembrane helix</keyword>
<dbReference type="Pfam" id="PF07686">
    <property type="entry name" value="V-set"/>
    <property type="match status" value="1"/>
</dbReference>
<dbReference type="PROSITE" id="PS50835">
    <property type="entry name" value="IG_LIKE"/>
    <property type="match status" value="3"/>
</dbReference>
<proteinExistence type="evidence at transcript level"/>
<dbReference type="GO" id="GO:0043005">
    <property type="term" value="C:neuron projection"/>
    <property type="evidence" value="ECO:0007669"/>
    <property type="project" value="TreeGrafter"/>
</dbReference>
<dbReference type="EMBL" id="MN081834">
    <property type="protein sequence ID" value="QHX41541.1"/>
    <property type="molecule type" value="mRNA"/>
</dbReference>
<feature type="domain" description="Ig-like" evidence="7">
    <location>
        <begin position="281"/>
        <end position="384"/>
    </location>
</feature>
<keyword evidence="4" id="KW-0393">Immunoglobulin domain</keyword>
<keyword evidence="3" id="KW-1015">Disulfide bond</keyword>
<evidence type="ECO:0000256" key="3">
    <source>
        <dbReference type="ARBA" id="ARBA00023157"/>
    </source>
</evidence>
<dbReference type="InterPro" id="IPR013098">
    <property type="entry name" value="Ig_I-set"/>
</dbReference>
<feature type="domain" description="Ig-like" evidence="7">
    <location>
        <begin position="156"/>
        <end position="274"/>
    </location>
</feature>
<name>A0A6C0PN58_OCTVU</name>
<dbReference type="InterPro" id="IPR003598">
    <property type="entry name" value="Ig_sub2"/>
</dbReference>